<evidence type="ECO:0000256" key="4">
    <source>
        <dbReference type="ARBA" id="ARBA00023012"/>
    </source>
</evidence>
<evidence type="ECO:0000259" key="9">
    <source>
        <dbReference type="PROSITE" id="PS50110"/>
    </source>
</evidence>
<accession>A0ABS6K4Z4</accession>
<dbReference type="Gene3D" id="1.10.10.60">
    <property type="entry name" value="Homeodomain-like"/>
    <property type="match status" value="2"/>
</dbReference>
<dbReference type="Pfam" id="PF00072">
    <property type="entry name" value="Response_reg"/>
    <property type="match status" value="1"/>
</dbReference>
<dbReference type="SMART" id="SM00342">
    <property type="entry name" value="HTH_ARAC"/>
    <property type="match status" value="1"/>
</dbReference>
<evidence type="ECO:0000313" key="11">
    <source>
        <dbReference type="Proteomes" id="UP001314681"/>
    </source>
</evidence>
<evidence type="ECO:0000256" key="2">
    <source>
        <dbReference type="ARBA" id="ARBA00022490"/>
    </source>
</evidence>
<dbReference type="PROSITE" id="PS50110">
    <property type="entry name" value="RESPONSE_REGULATORY"/>
    <property type="match status" value="1"/>
</dbReference>
<feature type="domain" description="Response regulatory" evidence="9">
    <location>
        <begin position="1"/>
        <end position="115"/>
    </location>
</feature>
<dbReference type="PANTHER" id="PTHR42713:SF3">
    <property type="entry name" value="TRANSCRIPTIONAL REGULATORY PROTEIN HPTR"/>
    <property type="match status" value="1"/>
</dbReference>
<reference evidence="10 11" key="1">
    <citation type="submission" date="2021-06" db="EMBL/GenBank/DDBJ databases">
        <title>Description of novel taxa of the family Lachnospiraceae.</title>
        <authorList>
            <person name="Chaplin A.V."/>
            <person name="Sokolova S.R."/>
            <person name="Pikina A.P."/>
            <person name="Korzhanova M."/>
            <person name="Belova V."/>
            <person name="Korostin D."/>
            <person name="Efimov B.A."/>
        </authorList>
    </citation>
    <scope>NUCLEOTIDE SEQUENCE [LARGE SCALE GENOMIC DNA]</scope>
    <source>
        <strain evidence="10 11">ASD4241</strain>
    </source>
</reference>
<keyword evidence="5" id="KW-0238">DNA-binding</keyword>
<keyword evidence="4" id="KW-0902">Two-component regulatory system</keyword>
<keyword evidence="3 7" id="KW-0597">Phosphoprotein</keyword>
<dbReference type="InterPro" id="IPR051552">
    <property type="entry name" value="HptR"/>
</dbReference>
<proteinExistence type="predicted"/>
<evidence type="ECO:0000256" key="1">
    <source>
        <dbReference type="ARBA" id="ARBA00018672"/>
    </source>
</evidence>
<evidence type="ECO:0000313" key="10">
    <source>
        <dbReference type="EMBL" id="MBU9725596.1"/>
    </source>
</evidence>
<dbReference type="Pfam" id="PF12833">
    <property type="entry name" value="HTH_18"/>
    <property type="match status" value="1"/>
</dbReference>
<evidence type="ECO:0000256" key="7">
    <source>
        <dbReference type="PROSITE-ProRule" id="PRU00169"/>
    </source>
</evidence>
<dbReference type="EMBL" id="JAHQCX010000003">
    <property type="protein sequence ID" value="MBU9725596.1"/>
    <property type="molecule type" value="Genomic_DNA"/>
</dbReference>
<dbReference type="SMART" id="SM00448">
    <property type="entry name" value="REC"/>
    <property type="match status" value="1"/>
</dbReference>
<dbReference type="RefSeq" id="WP_238726461.1">
    <property type="nucleotide sequence ID" value="NZ_JAHQCX010000003.1"/>
</dbReference>
<evidence type="ECO:0000259" key="8">
    <source>
        <dbReference type="PROSITE" id="PS01124"/>
    </source>
</evidence>
<dbReference type="InterPro" id="IPR018060">
    <property type="entry name" value="HTH_AraC"/>
</dbReference>
<keyword evidence="2" id="KW-0963">Cytoplasm</keyword>
<keyword evidence="11" id="KW-1185">Reference proteome</keyword>
<dbReference type="InterPro" id="IPR001789">
    <property type="entry name" value="Sig_transdc_resp-reg_receiver"/>
</dbReference>
<feature type="modified residue" description="4-aspartylphosphate" evidence="7">
    <location>
        <position position="50"/>
    </location>
</feature>
<dbReference type="CDD" id="cd17536">
    <property type="entry name" value="REC_YesN-like"/>
    <property type="match status" value="1"/>
</dbReference>
<evidence type="ECO:0000256" key="5">
    <source>
        <dbReference type="ARBA" id="ARBA00023125"/>
    </source>
</evidence>
<name>A0ABS6K4Z4_9FIRM</name>
<evidence type="ECO:0000256" key="6">
    <source>
        <dbReference type="ARBA" id="ARBA00024867"/>
    </source>
</evidence>
<dbReference type="PANTHER" id="PTHR42713">
    <property type="entry name" value="HISTIDINE KINASE-RELATED"/>
    <property type="match status" value="1"/>
</dbReference>
<comment type="function">
    <text evidence="6">May play the central regulatory role in sporulation. It may be an element of the effector pathway responsible for the activation of sporulation genes in response to nutritional stress. Spo0A may act in concert with spo0H (a sigma factor) to control the expression of some genes that are critical to the sporulation process.</text>
</comment>
<organism evidence="10 11">
    <name type="scientific">Diplocloster modestus</name>
    <dbReference type="NCBI Taxonomy" id="2850322"/>
    <lineage>
        <taxon>Bacteria</taxon>
        <taxon>Bacillati</taxon>
        <taxon>Bacillota</taxon>
        <taxon>Clostridia</taxon>
        <taxon>Lachnospirales</taxon>
        <taxon>Lachnospiraceae</taxon>
        <taxon>Diplocloster</taxon>
    </lineage>
</organism>
<sequence length="506" mass="59298">MVEDEEIIRQSIVEEIHRLPFGPMLTGEAGNGKEAILILENRPVDIVITDMRMPVCDGRELLKLIEEKGYECEIIVLSEYTNFEYMQQAIHAHVADYLLKPIDPSKLEDILRKTCRRVEEKRRLELNIKDPIDRIFVGAIKKTPSNQMRELFCMYNRLFPQNGLWISMICLGKGQGEIYDVGIQKNLNDMCFQAPFKARVRPYNESRGMFGLLILVPLPVTAGVTHLYHEWLKEYFRKIKKEYGEQVRIGTTHFISEIGLFAHALNHAARSVEYLVHGRGEIVWFENIERITHSEINLSACKKGLLDMIVSKKDLRDQILSAFCRPIKDMDYVYIPALQNAIRDFTFYLERCCQDNGIIMNVSEAIEGECNECIHNLEWYGEIELFLSRLLDSTWDIVNLKRSLTTKEIIEEIISMVKEKYMEELSLMNFSQTYFINYIYLSRQFKSATGYTFTEFLQKTRMEKARKLIEQYHFDEKEAASMVGYQNVYYFSTAYHKYFKGDTQNE</sequence>
<comment type="caution">
    <text evidence="10">The sequence shown here is derived from an EMBL/GenBank/DDBJ whole genome shotgun (WGS) entry which is preliminary data.</text>
</comment>
<gene>
    <name evidence="10" type="ORF">KTH90_06160</name>
</gene>
<dbReference type="Gene3D" id="3.40.50.2300">
    <property type="match status" value="1"/>
</dbReference>
<dbReference type="PROSITE" id="PS01124">
    <property type="entry name" value="HTH_ARAC_FAMILY_2"/>
    <property type="match status" value="1"/>
</dbReference>
<dbReference type="InterPro" id="IPR011006">
    <property type="entry name" value="CheY-like_superfamily"/>
</dbReference>
<protein>
    <recommendedName>
        <fullName evidence="1">Stage 0 sporulation protein A homolog</fullName>
    </recommendedName>
</protein>
<dbReference type="SUPFAM" id="SSF52172">
    <property type="entry name" value="CheY-like"/>
    <property type="match status" value="1"/>
</dbReference>
<evidence type="ECO:0000256" key="3">
    <source>
        <dbReference type="ARBA" id="ARBA00022553"/>
    </source>
</evidence>
<dbReference type="Proteomes" id="UP001314681">
    <property type="component" value="Unassembled WGS sequence"/>
</dbReference>
<feature type="domain" description="HTH araC/xylS-type" evidence="8">
    <location>
        <begin position="411"/>
        <end position="499"/>
    </location>
</feature>